<feature type="region of interest" description="Disordered" evidence="1">
    <location>
        <begin position="526"/>
        <end position="546"/>
    </location>
</feature>
<accession>A0AAD3XRU1</accession>
<dbReference type="FunFam" id="3.40.50.1820:FF:000054">
    <property type="entry name" value="Alpha/beta-Hydrolases superfamily protein"/>
    <property type="match status" value="1"/>
</dbReference>
<dbReference type="InterPro" id="IPR022742">
    <property type="entry name" value="Hydrolase_4"/>
</dbReference>
<evidence type="ECO:0000313" key="4">
    <source>
        <dbReference type="Proteomes" id="UP001279734"/>
    </source>
</evidence>
<dbReference type="Proteomes" id="UP001279734">
    <property type="component" value="Unassembled WGS sequence"/>
</dbReference>
<evidence type="ECO:0000259" key="2">
    <source>
        <dbReference type="Pfam" id="PF12146"/>
    </source>
</evidence>
<evidence type="ECO:0000313" key="3">
    <source>
        <dbReference type="EMBL" id="GMH15207.1"/>
    </source>
</evidence>
<dbReference type="SUPFAM" id="SSF53474">
    <property type="entry name" value="alpha/beta-Hydrolases"/>
    <property type="match status" value="1"/>
</dbReference>
<name>A0AAD3XRU1_NEPGR</name>
<evidence type="ECO:0000256" key="1">
    <source>
        <dbReference type="SAM" id="MobiDB-lite"/>
    </source>
</evidence>
<dbReference type="InterPro" id="IPR051044">
    <property type="entry name" value="MAG_DAG_Lipase"/>
</dbReference>
<dbReference type="PRINTS" id="PR00111">
    <property type="entry name" value="ABHYDROLASE"/>
</dbReference>
<organism evidence="3 4">
    <name type="scientific">Nepenthes gracilis</name>
    <name type="common">Slender pitcher plant</name>
    <dbReference type="NCBI Taxonomy" id="150966"/>
    <lineage>
        <taxon>Eukaryota</taxon>
        <taxon>Viridiplantae</taxon>
        <taxon>Streptophyta</taxon>
        <taxon>Embryophyta</taxon>
        <taxon>Tracheophyta</taxon>
        <taxon>Spermatophyta</taxon>
        <taxon>Magnoliopsida</taxon>
        <taxon>eudicotyledons</taxon>
        <taxon>Gunneridae</taxon>
        <taxon>Pentapetalae</taxon>
        <taxon>Caryophyllales</taxon>
        <taxon>Nepenthaceae</taxon>
        <taxon>Nepenthes</taxon>
    </lineage>
</organism>
<dbReference type="InterPro" id="IPR000073">
    <property type="entry name" value="AB_hydrolase_1"/>
</dbReference>
<protein>
    <recommendedName>
        <fullName evidence="2">Serine aminopeptidase S33 domain-containing protein</fullName>
    </recommendedName>
</protein>
<feature type="domain" description="Serine aminopeptidase S33" evidence="2">
    <location>
        <begin position="138"/>
        <end position="380"/>
    </location>
</feature>
<dbReference type="Pfam" id="PF12146">
    <property type="entry name" value="Hydrolase_4"/>
    <property type="match status" value="1"/>
</dbReference>
<reference evidence="3" key="1">
    <citation type="submission" date="2023-05" db="EMBL/GenBank/DDBJ databases">
        <title>Nepenthes gracilis genome sequencing.</title>
        <authorList>
            <person name="Fukushima K."/>
        </authorList>
    </citation>
    <scope>NUCLEOTIDE SEQUENCE</scope>
    <source>
        <strain evidence="3">SING2019-196</strain>
    </source>
</reference>
<dbReference type="InterPro" id="IPR029058">
    <property type="entry name" value="AB_hydrolase_fold"/>
</dbReference>
<keyword evidence="4" id="KW-1185">Reference proteome</keyword>
<dbReference type="AlphaFoldDB" id="A0AAD3XRU1"/>
<gene>
    <name evidence="3" type="ORF">Nepgr_017048</name>
</gene>
<comment type="caution">
    <text evidence="3">The sequence shown here is derived from an EMBL/GenBank/DDBJ whole genome shotgun (WGS) entry which is preliminary data.</text>
</comment>
<dbReference type="EMBL" id="BSYO01000015">
    <property type="protein sequence ID" value="GMH15207.1"/>
    <property type="molecule type" value="Genomic_DNA"/>
</dbReference>
<dbReference type="Gene3D" id="3.40.50.1820">
    <property type="entry name" value="alpha/beta hydrolase"/>
    <property type="match status" value="1"/>
</dbReference>
<proteinExistence type="predicted"/>
<feature type="compositionally biased region" description="Low complexity" evidence="1">
    <location>
        <begin position="535"/>
        <end position="546"/>
    </location>
</feature>
<dbReference type="PANTHER" id="PTHR11614">
    <property type="entry name" value="PHOSPHOLIPASE-RELATED"/>
    <property type="match status" value="1"/>
</dbReference>
<sequence>MDLSFSLRGRPSSQPLFRRNSVYPINNLSGYPLPDTIRAWKRLNCAAEIREINLKVMAKKRPALEDVSEELNRVAALNLDYAPARRQVRLAFMDFQQQLDHCLFKLPPAGIRTQEWYEMNSKGLEIFCKSWLPREDDQIKGVVCFCHGYGDTCTFFFEGIARKIAASGYGVFALDHPGFGLSDGLHGYISNFDDLVDNIIEQYTKIKGRPELRSLPRFLFGQSMGGAVAIKVILREPHQWDGVLLVAPMCKIAEGVMPPPALLKVGALLSKGIPKVKFFQQGNLSEFFLRDLKKRKLADYNVICYTGRVRLKTAMELLKATSEIESQLEKVFSPLLILHGAADKVTDPMVSRFLYEKSSSKDKTLKLYEGAYHCILEGEPDDRISAIFDDIISWLDSRSSSLIHILFNYLLLLRRSVQAGKGGFLCFVNKKDIKEMNHCAIERNGIPSFQEMRNSVSSVTTSISMSGRKESVVCPKPRRMRSYLNHTVNDPARSLRLHFSYHAEHADSEAGIELLDVIFAKGGRGSDRSSTQIASSPPFFCGSPPSRVSNPLIQDARFKEENFHPISSLQTPILAPLELASSPTSKRKGGGGGCVRESFGSNPAVRIEGFDCLDRDHRNCSIPTLA</sequence>